<gene>
    <name evidence="2" type="ORF">NQ318_021008</name>
</gene>
<feature type="compositionally biased region" description="Polar residues" evidence="1">
    <location>
        <begin position="18"/>
        <end position="29"/>
    </location>
</feature>
<dbReference type="Proteomes" id="UP001162162">
    <property type="component" value="Unassembled WGS sequence"/>
</dbReference>
<evidence type="ECO:0000313" key="2">
    <source>
        <dbReference type="EMBL" id="KAJ8952692.1"/>
    </source>
</evidence>
<reference evidence="2" key="1">
    <citation type="journal article" date="2023" name="Insect Mol. Biol.">
        <title>Genome sequencing provides insights into the evolution of gene families encoding plant cell wall-degrading enzymes in longhorned beetles.</title>
        <authorList>
            <person name="Shin N.R."/>
            <person name="Okamura Y."/>
            <person name="Kirsch R."/>
            <person name="Pauchet Y."/>
        </authorList>
    </citation>
    <scope>NUCLEOTIDE SEQUENCE</scope>
    <source>
        <strain evidence="2">AMC_N1</strain>
    </source>
</reference>
<feature type="region of interest" description="Disordered" evidence="1">
    <location>
        <begin position="1"/>
        <end position="52"/>
    </location>
</feature>
<keyword evidence="3" id="KW-1185">Reference proteome</keyword>
<feature type="region of interest" description="Disordered" evidence="1">
    <location>
        <begin position="243"/>
        <end position="272"/>
    </location>
</feature>
<feature type="compositionally biased region" description="Low complexity" evidence="1">
    <location>
        <begin position="243"/>
        <end position="261"/>
    </location>
</feature>
<accession>A0AAV8YQ68</accession>
<name>A0AAV8YQ68_9CUCU</name>
<feature type="compositionally biased region" description="Basic and acidic residues" evidence="1">
    <location>
        <begin position="1"/>
        <end position="10"/>
    </location>
</feature>
<evidence type="ECO:0000256" key="1">
    <source>
        <dbReference type="SAM" id="MobiDB-lite"/>
    </source>
</evidence>
<dbReference type="EMBL" id="JAPWTK010000065">
    <property type="protein sequence ID" value="KAJ8952692.1"/>
    <property type="molecule type" value="Genomic_DNA"/>
</dbReference>
<comment type="caution">
    <text evidence="2">The sequence shown here is derived from an EMBL/GenBank/DDBJ whole genome shotgun (WGS) entry which is preliminary data.</text>
</comment>
<organism evidence="2 3">
    <name type="scientific">Aromia moschata</name>
    <dbReference type="NCBI Taxonomy" id="1265417"/>
    <lineage>
        <taxon>Eukaryota</taxon>
        <taxon>Metazoa</taxon>
        <taxon>Ecdysozoa</taxon>
        <taxon>Arthropoda</taxon>
        <taxon>Hexapoda</taxon>
        <taxon>Insecta</taxon>
        <taxon>Pterygota</taxon>
        <taxon>Neoptera</taxon>
        <taxon>Endopterygota</taxon>
        <taxon>Coleoptera</taxon>
        <taxon>Polyphaga</taxon>
        <taxon>Cucujiformia</taxon>
        <taxon>Chrysomeloidea</taxon>
        <taxon>Cerambycidae</taxon>
        <taxon>Cerambycinae</taxon>
        <taxon>Callichromatini</taxon>
        <taxon>Aromia</taxon>
    </lineage>
</organism>
<evidence type="ECO:0000313" key="3">
    <source>
        <dbReference type="Proteomes" id="UP001162162"/>
    </source>
</evidence>
<proteinExistence type="predicted"/>
<sequence length="431" mass="47480">MASDTERLTEIDIDDTVSVAQSDDTNSVARSDDTRSETDENMGSIRRLSSSSNSYVTNPLAQNYVSTVTVSSSTNYGGPSTNPFLTNGNVNNINYLPALPTLSSNAATSTTDYVTSSNFQEYSKVDIKNDRINGKTYRHGEHVDNNANTVFKSLTLNNSEHSLTFSDSSAKIKSSVFNTSSSTVTTVISKIQNSVPKESDLSVLGPSGLNKKLNNVVEAKNEYLKQSRNIKKYEDRPNEILLSNSSLNSSSSGSSSNSFENKNSHNENSEQWENKQWLNSSGSSLNVTLTPSESTSELSVLSVNNISNPNFETVCVYGAIPKSISFDMSADKGLDDDSRSKRGGFFGKLRIGFKNRNRGKTFRNQEDYRLDGDDYASSKKLSESPVKINSTVSLETKYRYGVYTDLSVDIDYKLVIFINKTRNNFDMAKGD</sequence>
<dbReference type="AlphaFoldDB" id="A0AAV8YQ68"/>
<protein>
    <submittedName>
        <fullName evidence="2">Uncharacterized protein</fullName>
    </submittedName>
</protein>